<evidence type="ECO:0000256" key="2">
    <source>
        <dbReference type="ARBA" id="ARBA00022527"/>
    </source>
</evidence>
<dbReference type="GO" id="GO:0005886">
    <property type="term" value="C:plasma membrane"/>
    <property type="evidence" value="ECO:0007669"/>
    <property type="project" value="UniProtKB-SubCell"/>
</dbReference>
<feature type="compositionally biased region" description="Basic and acidic residues" evidence="8">
    <location>
        <begin position="839"/>
        <end position="850"/>
    </location>
</feature>
<accession>A0AAD5H071</accession>
<gene>
    <name evidence="10" type="ORF">M8C21_023005</name>
</gene>
<keyword evidence="4" id="KW-0547">Nucleotide-binding</keyword>
<feature type="region of interest" description="Disordered" evidence="8">
    <location>
        <begin position="409"/>
        <end position="430"/>
    </location>
</feature>
<dbReference type="PROSITE" id="PS50011">
    <property type="entry name" value="PROTEIN_KINASE_DOM"/>
    <property type="match status" value="1"/>
</dbReference>
<feature type="compositionally biased region" description="Acidic residues" evidence="8">
    <location>
        <begin position="472"/>
        <end position="508"/>
    </location>
</feature>
<dbReference type="Proteomes" id="UP001206925">
    <property type="component" value="Unassembled WGS sequence"/>
</dbReference>
<dbReference type="PANTHER" id="PTHR47985">
    <property type="entry name" value="OS07G0668900 PROTEIN"/>
    <property type="match status" value="1"/>
</dbReference>
<feature type="compositionally biased region" description="Basic and acidic residues" evidence="8">
    <location>
        <begin position="821"/>
        <end position="831"/>
    </location>
</feature>
<sequence length="986" mass="110079">SYKFRLGALRVLQVPVFGAWRTPFILRSSIPLIFVSLIMNCLPCLGKKKSEKNKPDGKEGDEELPVAQPKEDPLSNKSSAVKNSASNTQDESSDDDSSEDDSVDEPPTSSASCRFTYNDLASATENFDSEYLLGESENGKVYRGTLEDGKVVAVKKLKKRSTKAKKEFIEEVKKLCDIHHPNLVELVGYCADHANRLLVYEYMPMGSINDHLHDLPPGKKPLDWITRMKVATGVAHALEHLHEKLNPPVLCGNIRSTNILLDRNFEPKVTDYGLVNLESSSGSKVHKRVVGTAGCAPESVYTGELTVKSHVYSFGVILLELITGRKGFDTSRPTNERNLVSWAKPYIKDPKRFQELGDPRFKGAVSENNIYQAVELVALCLQDEWSARPLISHIIGALTLLTQAQHKDYTAHQKHPSSSSSSSSDSDSDRELDIKIEQFNWLEPEAWPKREHESESDSDHEVEPDPESEHEPELEEEPEWESETDTDTETEPELEPEPEPELDPEFELDSTYSISDSDSEPEPVSKLEPILVPDFKPEPLLEQKSNPEPALQPESKHEPTLEPDSKPELVLEPESNLDPVIELESKPEPMLKPESEPEQMLELESNPEPVHEPESNPEPVHEPESNPKPVLEPKSNPEPVIEPESKPEPALEPESKPEPALEPESKPIPVNEPESKPEPVLEPESKAEPVLDPDSKPEPVLKPESKPEPMLEPESKPELVLEPESKLELVLEPESKPEPVHELDSKPDPMPDPESKTEPAHEPESKPDRVPEPESKIEPVLEPESKREPVLESESKTESVLEPESKREAVLEPKPNQEPVVKPESKPKPLLEPKTSFNQKDESSSDHDSDGSSGTAYAEDAFSEEDFSDEDKASPSTLLNSKSKARLQAKSSKKKVGFKIGETKSIKPDTKRVNSSNKSKVDNDQRSKSKSIRKSDSRGYHIEYADESDDDFEPKRFKSTISRFGADSRSYEDDESDDGSSTEGAK</sequence>
<dbReference type="PANTHER" id="PTHR47985:SF17">
    <property type="entry name" value="SERINE_THREONINE-PROTEIN KINASE CDL1-LIKE"/>
    <property type="match status" value="1"/>
</dbReference>
<feature type="compositionally biased region" description="Basic residues" evidence="8">
    <location>
        <begin position="883"/>
        <end position="897"/>
    </location>
</feature>
<feature type="region of interest" description="Disordered" evidence="8">
    <location>
        <begin position="443"/>
        <end position="986"/>
    </location>
</feature>
<keyword evidence="2" id="KW-0418">Kinase</keyword>
<keyword evidence="5" id="KW-0067">ATP-binding</keyword>
<feature type="compositionally biased region" description="Basic and acidic residues" evidence="8">
    <location>
        <begin position="643"/>
        <end position="665"/>
    </location>
</feature>
<comment type="caution">
    <text evidence="10">The sequence shown here is derived from an EMBL/GenBank/DDBJ whole genome shotgun (WGS) entry which is preliminary data.</text>
</comment>
<feature type="compositionally biased region" description="Basic and acidic residues" evidence="8">
    <location>
        <begin position="609"/>
        <end position="625"/>
    </location>
</feature>
<feature type="compositionally biased region" description="Acidic residues" evidence="8">
    <location>
        <begin position="91"/>
        <end position="104"/>
    </location>
</feature>
<comment type="subcellular location">
    <subcellularLocation>
        <location evidence="1">Cell membrane</location>
        <topology evidence="1">Lipid-anchor</topology>
    </subcellularLocation>
</comment>
<evidence type="ECO:0000256" key="3">
    <source>
        <dbReference type="ARBA" id="ARBA00022679"/>
    </source>
</evidence>
<evidence type="ECO:0000256" key="1">
    <source>
        <dbReference type="ARBA" id="ARBA00004193"/>
    </source>
</evidence>
<feature type="region of interest" description="Disordered" evidence="8">
    <location>
        <begin position="49"/>
        <end position="115"/>
    </location>
</feature>
<keyword evidence="11" id="KW-1185">Reference proteome</keyword>
<keyword evidence="7" id="KW-0449">Lipoprotein</keyword>
<keyword evidence="2" id="KW-0723">Serine/threonine-protein kinase</keyword>
<feature type="non-terminal residue" evidence="10">
    <location>
        <position position="986"/>
    </location>
</feature>
<dbReference type="Gene3D" id="3.30.200.20">
    <property type="entry name" value="Phosphorylase Kinase, domain 1"/>
    <property type="match status" value="1"/>
</dbReference>
<evidence type="ECO:0000313" key="10">
    <source>
        <dbReference type="EMBL" id="KAI7757858.1"/>
    </source>
</evidence>
<feature type="compositionally biased region" description="Basic and acidic residues" evidence="8">
    <location>
        <begin position="583"/>
        <end position="595"/>
    </location>
</feature>
<dbReference type="Gene3D" id="1.10.510.10">
    <property type="entry name" value="Transferase(Phosphotransferase) domain 1"/>
    <property type="match status" value="1"/>
</dbReference>
<proteinExistence type="predicted"/>
<dbReference type="AlphaFoldDB" id="A0AAD5H071"/>
<feature type="compositionally biased region" description="Low complexity" evidence="8">
    <location>
        <begin position="75"/>
        <end position="87"/>
    </location>
</feature>
<dbReference type="InterPro" id="IPR000719">
    <property type="entry name" value="Prot_kinase_dom"/>
</dbReference>
<feature type="compositionally biased region" description="Basic and acidic residues" evidence="8">
    <location>
        <begin position="446"/>
        <end position="471"/>
    </location>
</feature>
<evidence type="ECO:0000313" key="11">
    <source>
        <dbReference type="Proteomes" id="UP001206925"/>
    </source>
</evidence>
<dbReference type="SUPFAM" id="SSF56112">
    <property type="entry name" value="Protein kinase-like (PK-like)"/>
    <property type="match status" value="1"/>
</dbReference>
<dbReference type="GO" id="GO:0005524">
    <property type="term" value="F:ATP binding"/>
    <property type="evidence" value="ECO:0007669"/>
    <property type="project" value="UniProtKB-KW"/>
</dbReference>
<keyword evidence="3" id="KW-0808">Transferase</keyword>
<feature type="compositionally biased region" description="Basic and acidic residues" evidence="8">
    <location>
        <begin position="919"/>
        <end position="944"/>
    </location>
</feature>
<evidence type="ECO:0000256" key="6">
    <source>
        <dbReference type="ARBA" id="ARBA00023136"/>
    </source>
</evidence>
<reference evidence="10" key="1">
    <citation type="submission" date="2022-06" db="EMBL/GenBank/DDBJ databases">
        <title>Uncovering the hologenomic basis of an extraordinary plant invasion.</title>
        <authorList>
            <person name="Bieker V.C."/>
            <person name="Martin M.D."/>
            <person name="Gilbert T."/>
            <person name="Hodgins K."/>
            <person name="Battlay P."/>
            <person name="Petersen B."/>
            <person name="Wilson J."/>
        </authorList>
    </citation>
    <scope>NUCLEOTIDE SEQUENCE</scope>
    <source>
        <strain evidence="10">AA19_3_7</strain>
        <tissue evidence="10">Leaf</tissue>
    </source>
</reference>
<protein>
    <recommendedName>
        <fullName evidence="9">Protein kinase domain-containing protein</fullName>
    </recommendedName>
</protein>
<feature type="compositionally biased region" description="Basic and acidic residues" evidence="8">
    <location>
        <begin position="554"/>
        <end position="569"/>
    </location>
</feature>
<feature type="domain" description="Protein kinase" evidence="9">
    <location>
        <begin position="127"/>
        <end position="401"/>
    </location>
</feature>
<evidence type="ECO:0000256" key="8">
    <source>
        <dbReference type="SAM" id="MobiDB-lite"/>
    </source>
</evidence>
<name>A0AAD5H071_AMBAR</name>
<evidence type="ECO:0000259" key="9">
    <source>
        <dbReference type="PROSITE" id="PS50011"/>
    </source>
</evidence>
<evidence type="ECO:0000256" key="4">
    <source>
        <dbReference type="ARBA" id="ARBA00022741"/>
    </source>
</evidence>
<dbReference type="Pfam" id="PF07714">
    <property type="entry name" value="PK_Tyr_Ser-Thr"/>
    <property type="match status" value="1"/>
</dbReference>
<keyword evidence="6" id="KW-0472">Membrane</keyword>
<dbReference type="FunFam" id="1.10.510.10:FF:000095">
    <property type="entry name" value="protein STRUBBELIG-RECEPTOR FAMILY 8"/>
    <property type="match status" value="1"/>
</dbReference>
<dbReference type="EMBL" id="JAMZMK010000049">
    <property type="protein sequence ID" value="KAI7757858.1"/>
    <property type="molecule type" value="Genomic_DNA"/>
</dbReference>
<evidence type="ECO:0000256" key="7">
    <source>
        <dbReference type="ARBA" id="ARBA00023288"/>
    </source>
</evidence>
<evidence type="ECO:0000256" key="5">
    <source>
        <dbReference type="ARBA" id="ARBA00022840"/>
    </source>
</evidence>
<dbReference type="FunFam" id="3.30.200.20:FF:000178">
    <property type="entry name" value="serine/threonine-protein kinase PBS1-like"/>
    <property type="match status" value="1"/>
</dbReference>
<dbReference type="GO" id="GO:0004674">
    <property type="term" value="F:protein serine/threonine kinase activity"/>
    <property type="evidence" value="ECO:0007669"/>
    <property type="project" value="UniProtKB-KW"/>
</dbReference>
<feature type="compositionally biased region" description="Basic and acidic residues" evidence="8">
    <location>
        <begin position="901"/>
        <end position="912"/>
    </location>
</feature>
<dbReference type="InterPro" id="IPR011009">
    <property type="entry name" value="Kinase-like_dom_sf"/>
</dbReference>
<organism evidence="10 11">
    <name type="scientific">Ambrosia artemisiifolia</name>
    <name type="common">Common ragweed</name>
    <dbReference type="NCBI Taxonomy" id="4212"/>
    <lineage>
        <taxon>Eukaryota</taxon>
        <taxon>Viridiplantae</taxon>
        <taxon>Streptophyta</taxon>
        <taxon>Embryophyta</taxon>
        <taxon>Tracheophyta</taxon>
        <taxon>Spermatophyta</taxon>
        <taxon>Magnoliopsida</taxon>
        <taxon>eudicotyledons</taxon>
        <taxon>Gunneridae</taxon>
        <taxon>Pentapetalae</taxon>
        <taxon>asterids</taxon>
        <taxon>campanulids</taxon>
        <taxon>Asterales</taxon>
        <taxon>Asteraceae</taxon>
        <taxon>Asteroideae</taxon>
        <taxon>Heliantheae alliance</taxon>
        <taxon>Heliantheae</taxon>
        <taxon>Ambrosia</taxon>
    </lineage>
</organism>
<feature type="compositionally biased region" description="Basic and acidic residues" evidence="8">
    <location>
        <begin position="673"/>
        <end position="811"/>
    </location>
</feature>
<dbReference type="InterPro" id="IPR001245">
    <property type="entry name" value="Ser-Thr/Tyr_kinase_cat_dom"/>
</dbReference>